<evidence type="ECO:0000313" key="3">
    <source>
        <dbReference type="Proteomes" id="UP001438707"/>
    </source>
</evidence>
<feature type="compositionally biased region" description="Low complexity" evidence="1">
    <location>
        <begin position="165"/>
        <end position="180"/>
    </location>
</feature>
<feature type="compositionally biased region" description="Polar residues" evidence="1">
    <location>
        <begin position="122"/>
        <end position="133"/>
    </location>
</feature>
<feature type="region of interest" description="Disordered" evidence="1">
    <location>
        <begin position="281"/>
        <end position="306"/>
    </location>
</feature>
<evidence type="ECO:0000313" key="2">
    <source>
        <dbReference type="EMBL" id="KAK9845134.1"/>
    </source>
</evidence>
<dbReference type="PANTHER" id="PTHR46880">
    <property type="entry name" value="RAS-ASSOCIATING DOMAIN-CONTAINING PROTEIN"/>
    <property type="match status" value="1"/>
</dbReference>
<evidence type="ECO:0000256" key="1">
    <source>
        <dbReference type="SAM" id="MobiDB-lite"/>
    </source>
</evidence>
<protein>
    <submittedName>
        <fullName evidence="2">Uncharacterized protein</fullName>
    </submittedName>
</protein>
<reference evidence="2 3" key="1">
    <citation type="journal article" date="2024" name="Nat. Commun.">
        <title>Phylogenomics reveals the evolutionary origins of lichenization in chlorophyte algae.</title>
        <authorList>
            <person name="Puginier C."/>
            <person name="Libourel C."/>
            <person name="Otte J."/>
            <person name="Skaloud P."/>
            <person name="Haon M."/>
            <person name="Grisel S."/>
            <person name="Petersen M."/>
            <person name="Berrin J.G."/>
            <person name="Delaux P.M."/>
            <person name="Dal Grande F."/>
            <person name="Keller J."/>
        </authorList>
    </citation>
    <scope>NUCLEOTIDE SEQUENCE [LARGE SCALE GENOMIC DNA]</scope>
    <source>
        <strain evidence="2 3">SAG 2145</strain>
    </source>
</reference>
<gene>
    <name evidence="2" type="ORF">WJX74_010998</name>
</gene>
<keyword evidence="3" id="KW-1185">Reference proteome</keyword>
<feature type="compositionally biased region" description="Polar residues" evidence="1">
    <location>
        <begin position="79"/>
        <end position="103"/>
    </location>
</feature>
<name>A0AAW1SGT1_9CHLO</name>
<comment type="caution">
    <text evidence="2">The sequence shown here is derived from an EMBL/GenBank/DDBJ whole genome shotgun (WGS) entry which is preliminary data.</text>
</comment>
<dbReference type="Proteomes" id="UP001438707">
    <property type="component" value="Unassembled WGS sequence"/>
</dbReference>
<sequence>MPTAGPTRGPLVHHLHASQHDPVELPGSIYYHHLATLGYPISQVPQGSVPEHSPRLISPSINPIHSPDQHPQHDPHIAKSSSGPHQPMQQAIGHSSQQGNHASQPDAEPGSLPIVHHPDGSAPTTPAHQNASQADPDPARQGSASLPEAPSGASPVGDEAAQQHTATAPGSAGSGPPTGSLTGQKRYRNWAKTDAQRKFVPAWSESMPWLVYDPVANMAYCAACRWAGAKGIALGTDKFKKANFVDHQNTAAHKKNADAQAQTGRDAGAFLASTAAASSSHASQHAAPHLADSPMDTLEPFPESDGHPKMEEIRSLVHHLRLGQSISMHLQLPSLLNQLRPDQIISPWTQGGSWQLADISSQVSLEELQTAVQTSPFGSIILSAGCPGRHCDYLIIKVCFLSRNAPCTAFLALHKCSRDLSSASLTQAVLHATTNLLSIPAERLAVWQVGLATESACLTSTQAQGLTMELQLHSCPFLMAMPGSTAFSSLVPRELASLPLLARLEALISGIRTFFHANPTEAAPFLMSKLETSEASRLQQWAPGQVWWLQTASPLVNLSQEYVALVAFFAANSEGSAGYALNIYQELMDLEIILAVAAIQPLVAELVALSKECEGPDVQLWALATSVPQHMESLSFMYAPANPACGGQLLLQLLDLRQPGCTSPLSFTTAGVLTYTANSAPHQVTLTAHSSSQQRVQQMGVADVEACVQGVKSSLMQAAMLVQAGLQDRFASLQTLEAFAILQPAFWELSVSRQRLDETARLHMQRLAGMYGKAGVILNGRSLEPLVDAHALESQWERFHTIMTSWGSRLTSQQSITTAQAWQEILSHPTIPGSISAYCKLAQILLVLPLGSATAGLDLACMETLRTSSSCQDGLSQEQLVASMRIRCRPPRQEQVFARWLRYTSNQRS</sequence>
<feature type="compositionally biased region" description="Low complexity" evidence="1">
    <location>
        <begin position="281"/>
        <end position="291"/>
    </location>
</feature>
<feature type="compositionally biased region" description="Basic and acidic residues" evidence="1">
    <location>
        <begin position="67"/>
        <end position="77"/>
    </location>
</feature>
<accession>A0AAW1SGT1</accession>
<dbReference type="EMBL" id="JALJOS010000001">
    <property type="protein sequence ID" value="KAK9845134.1"/>
    <property type="molecule type" value="Genomic_DNA"/>
</dbReference>
<dbReference type="PANTHER" id="PTHR46880:SF5">
    <property type="entry name" value="DUF4371 DOMAIN-CONTAINING PROTEIN"/>
    <property type="match status" value="1"/>
</dbReference>
<dbReference type="AlphaFoldDB" id="A0AAW1SGT1"/>
<proteinExistence type="predicted"/>
<organism evidence="2 3">
    <name type="scientific">Apatococcus lobatus</name>
    <dbReference type="NCBI Taxonomy" id="904363"/>
    <lineage>
        <taxon>Eukaryota</taxon>
        <taxon>Viridiplantae</taxon>
        <taxon>Chlorophyta</taxon>
        <taxon>core chlorophytes</taxon>
        <taxon>Trebouxiophyceae</taxon>
        <taxon>Chlorellales</taxon>
        <taxon>Chlorellaceae</taxon>
        <taxon>Apatococcus</taxon>
    </lineage>
</organism>
<feature type="region of interest" description="Disordered" evidence="1">
    <location>
        <begin position="45"/>
        <end position="184"/>
    </location>
</feature>